<dbReference type="AlphaFoldDB" id="A0A7X9IK38"/>
<gene>
    <name evidence="4" type="ORF">GYA55_05955</name>
</gene>
<keyword evidence="2" id="KW-0378">Hydrolase</keyword>
<dbReference type="EMBL" id="JAAZON010000256">
    <property type="protein sequence ID" value="NMC62699.1"/>
    <property type="molecule type" value="Genomic_DNA"/>
</dbReference>
<dbReference type="GO" id="GO:0008758">
    <property type="term" value="F:UDP-2,3-diacylglucosamine hydrolase activity"/>
    <property type="evidence" value="ECO:0007669"/>
    <property type="project" value="TreeGrafter"/>
</dbReference>
<evidence type="ECO:0000256" key="2">
    <source>
        <dbReference type="ARBA" id="ARBA00022801"/>
    </source>
</evidence>
<dbReference type="InterPro" id="IPR004843">
    <property type="entry name" value="Calcineurin-like_PHP"/>
</dbReference>
<dbReference type="SUPFAM" id="SSF56300">
    <property type="entry name" value="Metallo-dependent phosphatases"/>
    <property type="match status" value="1"/>
</dbReference>
<dbReference type="GO" id="GO:0016020">
    <property type="term" value="C:membrane"/>
    <property type="evidence" value="ECO:0007669"/>
    <property type="project" value="GOC"/>
</dbReference>
<feature type="non-terminal residue" evidence="4">
    <location>
        <position position="288"/>
    </location>
</feature>
<dbReference type="InterPro" id="IPR051158">
    <property type="entry name" value="Metallophosphoesterase_sf"/>
</dbReference>
<dbReference type="GO" id="GO:0009245">
    <property type="term" value="P:lipid A biosynthetic process"/>
    <property type="evidence" value="ECO:0007669"/>
    <property type="project" value="TreeGrafter"/>
</dbReference>
<evidence type="ECO:0000313" key="4">
    <source>
        <dbReference type="EMBL" id="NMC62699.1"/>
    </source>
</evidence>
<evidence type="ECO:0000256" key="1">
    <source>
        <dbReference type="ARBA" id="ARBA00022723"/>
    </source>
</evidence>
<dbReference type="Pfam" id="PF00149">
    <property type="entry name" value="Metallophos"/>
    <property type="match status" value="1"/>
</dbReference>
<organism evidence="4 5">
    <name type="scientific">SAR324 cluster bacterium</name>
    <dbReference type="NCBI Taxonomy" id="2024889"/>
    <lineage>
        <taxon>Bacteria</taxon>
        <taxon>Deltaproteobacteria</taxon>
        <taxon>SAR324 cluster</taxon>
    </lineage>
</organism>
<dbReference type="PANTHER" id="PTHR31302:SF31">
    <property type="entry name" value="PHOSPHODIESTERASE YAEI"/>
    <property type="match status" value="1"/>
</dbReference>
<comment type="caution">
    <text evidence="4">The sequence shown here is derived from an EMBL/GenBank/DDBJ whole genome shotgun (WGS) entry which is preliminary data.</text>
</comment>
<name>A0A7X9IK38_9DELT</name>
<protein>
    <recommendedName>
        <fullName evidence="3">Calcineurin-like phosphoesterase domain-containing protein</fullName>
    </recommendedName>
</protein>
<evidence type="ECO:0000259" key="3">
    <source>
        <dbReference type="Pfam" id="PF00149"/>
    </source>
</evidence>
<dbReference type="Proteomes" id="UP000524246">
    <property type="component" value="Unassembled WGS sequence"/>
</dbReference>
<keyword evidence="1" id="KW-0479">Metal-binding</keyword>
<evidence type="ECO:0000313" key="5">
    <source>
        <dbReference type="Proteomes" id="UP000524246"/>
    </source>
</evidence>
<feature type="domain" description="Calcineurin-like phosphoesterase" evidence="3">
    <location>
        <begin position="52"/>
        <end position="237"/>
    </location>
</feature>
<proteinExistence type="predicted"/>
<dbReference type="GO" id="GO:0046872">
    <property type="term" value="F:metal ion binding"/>
    <property type="evidence" value="ECO:0007669"/>
    <property type="project" value="UniProtKB-KW"/>
</dbReference>
<dbReference type="PANTHER" id="PTHR31302">
    <property type="entry name" value="TRANSMEMBRANE PROTEIN WITH METALLOPHOSPHOESTERASE DOMAIN-RELATED"/>
    <property type="match status" value="1"/>
</dbReference>
<reference evidence="4 5" key="1">
    <citation type="journal article" date="2020" name="Biotechnol. Biofuels">
        <title>New insights from the biogas microbiome by comprehensive genome-resolved metagenomics of nearly 1600 species originating from multiple anaerobic digesters.</title>
        <authorList>
            <person name="Campanaro S."/>
            <person name="Treu L."/>
            <person name="Rodriguez-R L.M."/>
            <person name="Kovalovszki A."/>
            <person name="Ziels R.M."/>
            <person name="Maus I."/>
            <person name="Zhu X."/>
            <person name="Kougias P.G."/>
            <person name="Basile A."/>
            <person name="Luo G."/>
            <person name="Schluter A."/>
            <person name="Konstantinidis K.T."/>
            <person name="Angelidaki I."/>
        </authorList>
    </citation>
    <scope>NUCLEOTIDE SEQUENCE [LARGE SCALE GENOMIC DNA]</scope>
    <source>
        <strain evidence="4">AS27yjCOA_65</strain>
    </source>
</reference>
<sequence>MKLSRRQFLKSGITAFGFAGLGICFIDNSFTLEMYSIRVPIEDLPNDFDGYRIGFLSDFHLGPFVLEEWIEDAVMRIVSQDVDLLVLGGDYQGIPDSTLSKPFGNYRNRKYEHLSQEDAAELIFSDLLKLLSLVRPKDGIVAVYGNHDRRSSPNVCSRIFSQRQDLFLLENDTHIIKRGSSQIEIVGVADYLSGFPKLPKFKFPNSSLLISHNPDFVSSILESSENRFGLALCGHTHGGQIKLPIFGALTYNINDLRFAEGLFRYGSSSVYTSRGIGMVELPFRINCP</sequence>
<accession>A0A7X9IK38</accession>
<dbReference type="InterPro" id="IPR029052">
    <property type="entry name" value="Metallo-depent_PP-like"/>
</dbReference>
<dbReference type="Gene3D" id="3.60.21.10">
    <property type="match status" value="1"/>
</dbReference>